<dbReference type="PANTHER" id="PTHR43394">
    <property type="entry name" value="ATP-DEPENDENT PERMEASE MDL1, MITOCHONDRIAL"/>
    <property type="match status" value="1"/>
</dbReference>
<feature type="transmembrane region" description="Helical" evidence="8">
    <location>
        <begin position="393"/>
        <end position="423"/>
    </location>
</feature>
<dbReference type="GO" id="GO:0005886">
    <property type="term" value="C:plasma membrane"/>
    <property type="evidence" value="ECO:0007669"/>
    <property type="project" value="UniProtKB-SubCell"/>
</dbReference>
<evidence type="ECO:0000259" key="10">
    <source>
        <dbReference type="PROSITE" id="PS50990"/>
    </source>
</evidence>
<feature type="domain" description="ABC transmembrane type-1" evidence="9">
    <location>
        <begin position="158"/>
        <end position="439"/>
    </location>
</feature>
<keyword evidence="12" id="KW-1185">Reference proteome</keyword>
<dbReference type="PROSITE" id="PS50929">
    <property type="entry name" value="ABC_TM1F"/>
    <property type="match status" value="1"/>
</dbReference>
<evidence type="ECO:0000313" key="12">
    <source>
        <dbReference type="Proteomes" id="UP000250218"/>
    </source>
</evidence>
<keyword evidence="11" id="KW-0067">ATP-binding</keyword>
<dbReference type="EMBL" id="CP030140">
    <property type="protein sequence ID" value="AWX69503.1"/>
    <property type="molecule type" value="Genomic_DNA"/>
</dbReference>
<keyword evidence="6 8" id="KW-1133">Transmembrane helix</keyword>
<dbReference type="Gene3D" id="3.90.70.10">
    <property type="entry name" value="Cysteine proteinases"/>
    <property type="match status" value="1"/>
</dbReference>
<dbReference type="InterPro" id="IPR005074">
    <property type="entry name" value="Peptidase_C39"/>
</dbReference>
<dbReference type="AlphaFoldDB" id="A0A2Z4ND54"/>
<dbReference type="Pfam" id="PF00005">
    <property type="entry name" value="ABC_tran"/>
    <property type="match status" value="1"/>
</dbReference>
<dbReference type="InterPro" id="IPR027417">
    <property type="entry name" value="P-loop_NTPase"/>
</dbReference>
<dbReference type="SUPFAM" id="SSF52540">
    <property type="entry name" value="P-loop containing nucleoside triphosphate hydrolases"/>
    <property type="match status" value="1"/>
</dbReference>
<evidence type="ECO:0000259" key="9">
    <source>
        <dbReference type="PROSITE" id="PS50929"/>
    </source>
</evidence>
<feature type="transmembrane region" description="Helical" evidence="8">
    <location>
        <begin position="198"/>
        <end position="218"/>
    </location>
</feature>
<feature type="transmembrane region" description="Helical" evidence="8">
    <location>
        <begin position="157"/>
        <end position="178"/>
    </location>
</feature>
<evidence type="ECO:0000256" key="8">
    <source>
        <dbReference type="SAM" id="Phobius"/>
    </source>
</evidence>
<dbReference type="PROSITE" id="PS50990">
    <property type="entry name" value="PEPTIDASE_C39"/>
    <property type="match status" value="1"/>
</dbReference>
<evidence type="ECO:0000313" key="11">
    <source>
        <dbReference type="EMBL" id="AWX69503.1"/>
    </source>
</evidence>
<evidence type="ECO:0000256" key="7">
    <source>
        <dbReference type="ARBA" id="ARBA00023136"/>
    </source>
</evidence>
<dbReference type="SUPFAM" id="SSF90123">
    <property type="entry name" value="ABC transporter transmembrane region"/>
    <property type="match status" value="1"/>
</dbReference>
<dbReference type="GO" id="GO:0008234">
    <property type="term" value="F:cysteine-type peptidase activity"/>
    <property type="evidence" value="ECO:0007669"/>
    <property type="project" value="UniProtKB-KW"/>
</dbReference>
<sequence length="673" mass="79779">MRIKLQDNIRNCGLCCLQSMHKKYFKKWIDINFLSQEVNYSDKGISINELIRLGKTIGLILEPLKGNYQSFLKLKNTEPMILLLKNNGYFHYVILQKRTENYFVLLDPAKGRIILTINELEQQFTGILIKISPIKGFQYSHYEKSVIDLDLISIKKYFFIFILSLILQATFFASSFYFKLIIDKVWGFANYEFLFKLTIIFIWINIVKILASFLINLLKKRIVLKIWRNLLEQIYEKIMFCQLKNKENLNIGEFIQRIESVPVVANFQTNIFILISINSICSLAMIVIMNFISWRLFLIGFSFIFSNFLISFIFKNKLKRFYNYSINQNIEIMNKNIEIFNNFIESKNSSNQKYNFEIYQRKIDTFFKLNNKFLNKNNIRAILKQAIQNFSNLMIIFIGSYLSIKTSLTLGNLLLFTSFFSYLNSPIETIIEIMYSWETNQIFVSKIRSILDWKDEEEDSYIFNEKIEKIEFFNVGLSKGNKKIINNLSFDSTSHMILSGKNGSGKTTIYKLIYKLYKPNTGEIFINEKNLSYFNSNSWRNHVFINNNDLNLRNDTILSIITNNEPYRVERFCYNFQKYNLEQIFKRFNLYLDRTILRSDTELSSGQKQLINIMSLFTKKYKLILLDEAFENIENEAFDLLKLAIKEVQDEAFFIEISHNNKFIKNGKEIKLI</sequence>
<keyword evidence="11" id="KW-0547">Nucleotide-binding</keyword>
<keyword evidence="5" id="KW-0788">Thiol protease</keyword>
<keyword evidence="7 8" id="KW-0472">Membrane</keyword>
<proteinExistence type="inferred from homology"/>
<feature type="domain" description="Peptidase C39" evidence="10">
    <location>
        <begin position="6"/>
        <end position="131"/>
    </location>
</feature>
<dbReference type="Proteomes" id="UP000250218">
    <property type="component" value="Chromosome"/>
</dbReference>
<dbReference type="NCBIfam" id="NF045998">
    <property type="entry name" value="cleave_ABC_plasm"/>
    <property type="match status" value="1"/>
</dbReference>
<dbReference type="InterPro" id="IPR011527">
    <property type="entry name" value="ABC1_TM_dom"/>
</dbReference>
<evidence type="ECO:0000256" key="3">
    <source>
        <dbReference type="ARBA" id="ARBA00022692"/>
    </source>
</evidence>
<feature type="transmembrane region" description="Helical" evidence="8">
    <location>
        <begin position="294"/>
        <end position="314"/>
    </location>
</feature>
<keyword evidence="4" id="KW-0378">Hydrolase</keyword>
<dbReference type="Gene3D" id="1.20.1560.10">
    <property type="entry name" value="ABC transporter type 1, transmembrane domain"/>
    <property type="match status" value="1"/>
</dbReference>
<reference evidence="12" key="1">
    <citation type="submission" date="2018-06" db="EMBL/GenBank/DDBJ databases">
        <title>Complete genome sequences of Mycoplasma anatis, M. anseris and M. cloacale type strains.</title>
        <authorList>
            <person name="Grozner D."/>
            <person name="Forro B."/>
            <person name="Sulyok K.M."/>
            <person name="Marton S."/>
            <person name="Kreizinger Z."/>
            <person name="Banyai K."/>
            <person name="Gyuranecz M."/>
        </authorList>
    </citation>
    <scope>NUCLEOTIDE SEQUENCE [LARGE SCALE GENOMIC DNA]</scope>
    <source>
        <strain evidence="12">ATCC 49234</strain>
    </source>
</reference>
<organism evidence="11 12">
    <name type="scientific">[Mycoplasma] anseris</name>
    <dbReference type="NCBI Taxonomy" id="92400"/>
    <lineage>
        <taxon>Bacteria</taxon>
        <taxon>Bacillati</taxon>
        <taxon>Mycoplasmatota</taxon>
        <taxon>Mycoplasmoidales</taxon>
        <taxon>Metamycoplasmataceae</taxon>
        <taxon>Metamycoplasma</taxon>
    </lineage>
</organism>
<evidence type="ECO:0000256" key="5">
    <source>
        <dbReference type="ARBA" id="ARBA00022807"/>
    </source>
</evidence>
<dbReference type="RefSeq" id="WP_084274522.1">
    <property type="nucleotide sequence ID" value="NZ_CP030140.1"/>
</dbReference>
<dbReference type="InterPro" id="IPR039421">
    <property type="entry name" value="Type_1_exporter"/>
</dbReference>
<comment type="similarity">
    <text evidence="2">Belongs to the ABC transporter superfamily.</text>
</comment>
<evidence type="ECO:0000256" key="4">
    <source>
        <dbReference type="ARBA" id="ARBA00022801"/>
    </source>
</evidence>
<gene>
    <name evidence="11" type="ORF">DP065_01920</name>
</gene>
<dbReference type="Pfam" id="PF03412">
    <property type="entry name" value="Peptidase_C39"/>
    <property type="match status" value="1"/>
</dbReference>
<evidence type="ECO:0000256" key="6">
    <source>
        <dbReference type="ARBA" id="ARBA00022989"/>
    </source>
</evidence>
<dbReference type="Pfam" id="PF00664">
    <property type="entry name" value="ABC_membrane"/>
    <property type="match status" value="1"/>
</dbReference>
<dbReference type="GO" id="GO:0006508">
    <property type="term" value="P:proteolysis"/>
    <property type="evidence" value="ECO:0007669"/>
    <property type="project" value="InterPro"/>
</dbReference>
<name>A0A2Z4ND54_9BACT</name>
<dbReference type="InterPro" id="IPR036640">
    <property type="entry name" value="ABC1_TM_sf"/>
</dbReference>
<protein>
    <submittedName>
        <fullName evidence="11">ATP-binding cassette domain-containing protein</fullName>
    </submittedName>
</protein>
<keyword evidence="3 8" id="KW-0812">Transmembrane</keyword>
<keyword evidence="5" id="KW-0645">Protease</keyword>
<dbReference type="Gene3D" id="3.40.50.300">
    <property type="entry name" value="P-loop containing nucleotide triphosphate hydrolases"/>
    <property type="match status" value="1"/>
</dbReference>
<evidence type="ECO:0000256" key="2">
    <source>
        <dbReference type="ARBA" id="ARBA00005417"/>
    </source>
</evidence>
<dbReference type="GO" id="GO:0005524">
    <property type="term" value="F:ATP binding"/>
    <property type="evidence" value="ECO:0007669"/>
    <property type="project" value="UniProtKB-KW"/>
</dbReference>
<evidence type="ECO:0000256" key="1">
    <source>
        <dbReference type="ARBA" id="ARBA00004651"/>
    </source>
</evidence>
<dbReference type="GO" id="GO:0016887">
    <property type="term" value="F:ATP hydrolysis activity"/>
    <property type="evidence" value="ECO:0007669"/>
    <property type="project" value="InterPro"/>
</dbReference>
<dbReference type="PANTHER" id="PTHR43394:SF1">
    <property type="entry name" value="ATP-BINDING CASSETTE SUB-FAMILY B MEMBER 10, MITOCHONDRIAL"/>
    <property type="match status" value="1"/>
</dbReference>
<feature type="transmembrane region" description="Helical" evidence="8">
    <location>
        <begin position="267"/>
        <end position="288"/>
    </location>
</feature>
<dbReference type="GO" id="GO:0015421">
    <property type="term" value="F:ABC-type oligopeptide transporter activity"/>
    <property type="evidence" value="ECO:0007669"/>
    <property type="project" value="TreeGrafter"/>
</dbReference>
<dbReference type="InterPro" id="IPR003439">
    <property type="entry name" value="ABC_transporter-like_ATP-bd"/>
</dbReference>
<dbReference type="KEGG" id="mane:DP065_01920"/>
<accession>A0A2Z4ND54</accession>
<comment type="subcellular location">
    <subcellularLocation>
        <location evidence="1">Cell membrane</location>
        <topology evidence="1">Multi-pass membrane protein</topology>
    </subcellularLocation>
</comment>